<evidence type="ECO:0000256" key="5">
    <source>
        <dbReference type="ARBA" id="ARBA00023306"/>
    </source>
</evidence>
<evidence type="ECO:0008006" key="10">
    <source>
        <dbReference type="Google" id="ProtNLM"/>
    </source>
</evidence>
<keyword evidence="5" id="KW-0131">Cell cycle</keyword>
<reference evidence="8" key="2">
    <citation type="submission" date="2025-09" db="UniProtKB">
        <authorList>
            <consortium name="Ensembl"/>
        </authorList>
    </citation>
    <scope>IDENTIFICATION</scope>
</reference>
<sequence>MQPPGRSVRGLFAEQVSPIMEDKVSGKERGPHRPPTGRQNSDDVENLPSVSQGAVPARRQALRTIQNSAQQGTLVGRPVQKGKRKLERHEWLGDSKVQKTASQLGSRASEAQQLMVHEPASVSYWAQLAEQRRKALEETLLENERLNADLALKETELIRLQTENEELAELAAQASYLAGVVEVSFVWISPWSQRPRIVVAFSVVSWVIALRPKFIAKMFDICFEHIDALCWDYIVS</sequence>
<evidence type="ECO:0000256" key="4">
    <source>
        <dbReference type="ARBA" id="ARBA00023242"/>
    </source>
</evidence>
<dbReference type="GO" id="GO:0045786">
    <property type="term" value="P:negative regulation of cell cycle"/>
    <property type="evidence" value="ECO:0007669"/>
    <property type="project" value="TreeGrafter"/>
</dbReference>
<dbReference type="GO" id="GO:0005634">
    <property type="term" value="C:nucleus"/>
    <property type="evidence" value="ECO:0007669"/>
    <property type="project" value="UniProtKB-SubCell"/>
</dbReference>
<proteinExistence type="inferred from homology"/>
<dbReference type="CDD" id="cd22589">
    <property type="entry name" value="geminin_CC"/>
    <property type="match status" value="1"/>
</dbReference>
<dbReference type="GeneTree" id="ENSGT00940000172865"/>
<keyword evidence="3 6" id="KW-0175">Coiled coil</keyword>
<evidence type="ECO:0000313" key="8">
    <source>
        <dbReference type="Ensembl" id="ENSEBUP00000021142.1"/>
    </source>
</evidence>
<dbReference type="GO" id="GO:0008156">
    <property type="term" value="P:negative regulation of DNA replication"/>
    <property type="evidence" value="ECO:0007669"/>
    <property type="project" value="TreeGrafter"/>
</dbReference>
<name>A0A8C4QW89_EPTBU</name>
<accession>A0A8C4QW89</accession>
<evidence type="ECO:0000256" key="1">
    <source>
        <dbReference type="ARBA" id="ARBA00004123"/>
    </source>
</evidence>
<keyword evidence="9" id="KW-1185">Reference proteome</keyword>
<feature type="compositionally biased region" description="Basic and acidic residues" evidence="7">
    <location>
        <begin position="20"/>
        <end position="31"/>
    </location>
</feature>
<evidence type="ECO:0000256" key="2">
    <source>
        <dbReference type="ARBA" id="ARBA00007979"/>
    </source>
</evidence>
<evidence type="ECO:0000256" key="7">
    <source>
        <dbReference type="SAM" id="MobiDB-lite"/>
    </source>
</evidence>
<dbReference type="AlphaFoldDB" id="A0A8C4QW89"/>
<dbReference type="SUPFAM" id="SSF111469">
    <property type="entry name" value="Geminin coiled-coil domain"/>
    <property type="match status" value="1"/>
</dbReference>
<comment type="similarity">
    <text evidence="2">Belongs to the geminin family.</text>
</comment>
<evidence type="ECO:0000256" key="6">
    <source>
        <dbReference type="SAM" id="Coils"/>
    </source>
</evidence>
<dbReference type="InterPro" id="IPR022786">
    <property type="entry name" value="Geminin/Multicilin"/>
</dbReference>
<dbReference type="Gene3D" id="1.20.5.1180">
    <property type="entry name" value="Geminin coiled-coil domain"/>
    <property type="match status" value="1"/>
</dbReference>
<keyword evidence="4" id="KW-0539">Nucleus</keyword>
<feature type="region of interest" description="Disordered" evidence="7">
    <location>
        <begin position="1"/>
        <end position="98"/>
    </location>
</feature>
<feature type="compositionally biased region" description="Polar residues" evidence="7">
    <location>
        <begin position="63"/>
        <end position="73"/>
    </location>
</feature>
<evidence type="ECO:0000256" key="3">
    <source>
        <dbReference type="ARBA" id="ARBA00023054"/>
    </source>
</evidence>
<reference evidence="8" key="1">
    <citation type="submission" date="2025-08" db="UniProtKB">
        <authorList>
            <consortium name="Ensembl"/>
        </authorList>
    </citation>
    <scope>IDENTIFICATION</scope>
</reference>
<organism evidence="8 9">
    <name type="scientific">Eptatretus burgeri</name>
    <name type="common">Inshore hagfish</name>
    <dbReference type="NCBI Taxonomy" id="7764"/>
    <lineage>
        <taxon>Eukaryota</taxon>
        <taxon>Metazoa</taxon>
        <taxon>Chordata</taxon>
        <taxon>Craniata</taxon>
        <taxon>Vertebrata</taxon>
        <taxon>Cyclostomata</taxon>
        <taxon>Myxini</taxon>
        <taxon>Myxiniformes</taxon>
        <taxon>Myxinidae</taxon>
        <taxon>Eptatretinae</taxon>
        <taxon>Eptatretus</taxon>
    </lineage>
</organism>
<dbReference type="Proteomes" id="UP000694388">
    <property type="component" value="Unplaced"/>
</dbReference>
<dbReference type="Ensembl" id="ENSEBUT00000021718.1">
    <property type="protein sequence ID" value="ENSEBUP00000021142.1"/>
    <property type="gene ID" value="ENSEBUG00000013071.1"/>
</dbReference>
<dbReference type="PANTHER" id="PTHR13372">
    <property type="entry name" value="GEMININ"/>
    <property type="match status" value="1"/>
</dbReference>
<feature type="coiled-coil region" evidence="6">
    <location>
        <begin position="126"/>
        <end position="173"/>
    </location>
</feature>
<dbReference type="Pfam" id="PF07412">
    <property type="entry name" value="Geminin"/>
    <property type="match status" value="1"/>
</dbReference>
<protein>
    <recommendedName>
        <fullName evidence="10">Geminin</fullName>
    </recommendedName>
</protein>
<evidence type="ECO:0000313" key="9">
    <source>
        <dbReference type="Proteomes" id="UP000694388"/>
    </source>
</evidence>
<dbReference type="PANTHER" id="PTHR13372:SF5">
    <property type="entry name" value="GEMININ"/>
    <property type="match status" value="1"/>
</dbReference>
<comment type="subcellular location">
    <subcellularLocation>
        <location evidence="1">Nucleus</location>
    </subcellularLocation>
</comment>
<feature type="compositionally biased region" description="Basic and acidic residues" evidence="7">
    <location>
        <begin position="87"/>
        <end position="97"/>
    </location>
</feature>